<keyword evidence="4" id="KW-1185">Reference proteome</keyword>
<dbReference type="Proteomes" id="UP001597369">
    <property type="component" value="Unassembled WGS sequence"/>
</dbReference>
<evidence type="ECO:0000259" key="2">
    <source>
        <dbReference type="Pfam" id="PF01051"/>
    </source>
</evidence>
<proteinExistence type="inferred from homology"/>
<dbReference type="SUPFAM" id="SSF46785">
    <property type="entry name" value="Winged helix' DNA-binding domain"/>
    <property type="match status" value="2"/>
</dbReference>
<protein>
    <submittedName>
        <fullName evidence="3">Replication initiation protein</fullName>
    </submittedName>
</protein>
<comment type="similarity">
    <text evidence="1">Belongs to the initiator RepB protein family.</text>
</comment>
<evidence type="ECO:0000313" key="4">
    <source>
        <dbReference type="Proteomes" id="UP001597369"/>
    </source>
</evidence>
<evidence type="ECO:0000313" key="3">
    <source>
        <dbReference type="EMBL" id="MFD2069474.1"/>
    </source>
</evidence>
<evidence type="ECO:0000256" key="1">
    <source>
        <dbReference type="ARBA" id="ARBA00038283"/>
    </source>
</evidence>
<feature type="domain" description="Initiator Rep protein WH1" evidence="2">
    <location>
        <begin position="15"/>
        <end position="164"/>
    </location>
</feature>
<name>A0ABW4X3B0_9BACT</name>
<dbReference type="RefSeq" id="WP_377470792.1">
    <property type="nucleotide sequence ID" value="NZ_JBHUHV010000063.1"/>
</dbReference>
<dbReference type="Gene3D" id="1.10.10.10">
    <property type="entry name" value="Winged helix-like DNA-binding domain superfamily/Winged helix DNA-binding domain"/>
    <property type="match status" value="2"/>
</dbReference>
<comment type="caution">
    <text evidence="3">The sequence shown here is derived from an EMBL/GenBank/DDBJ whole genome shotgun (WGS) entry which is preliminary data.</text>
</comment>
<dbReference type="Pfam" id="PF21205">
    <property type="entry name" value="Rep3_C"/>
    <property type="match status" value="1"/>
</dbReference>
<accession>A0ABW4X3B0</accession>
<dbReference type="Pfam" id="PF01051">
    <property type="entry name" value="Rep3_N"/>
    <property type="match status" value="1"/>
</dbReference>
<dbReference type="EMBL" id="JBHUHV010000063">
    <property type="protein sequence ID" value="MFD2069474.1"/>
    <property type="molecule type" value="Genomic_DNA"/>
</dbReference>
<sequence>MSFAMNDELELYTPKIAQHNNLIRSYMHLGGLEARIFTLLLKGVKKDDTELKKVEIKVSDIIGDNPSGKAYQLLKDACDELMSKRLDLLQVGISKKAANKNDYHKVGIVQELQLDSGSGFVRGLFTDRVQSYLIQLKKDYALADIEHLMSLKSGYSHRIYWLMKSYQSLGEVKISVEEFKKMVCGDKDELGNQIDKYPRYYDFKKYVILPAFEDIREMLNVHWVENKKGKKTESLTFKFPQEGKISKITKPVQGSLFDKSNAKPKYKKSEAPKQNLRATSKLKLVELMEIHKENYEASIEARLNDGWYWNDDQTILYKD</sequence>
<gene>
    <name evidence="3" type="ORF">ACFSKU_21510</name>
</gene>
<dbReference type="InterPro" id="IPR036390">
    <property type="entry name" value="WH_DNA-bd_sf"/>
</dbReference>
<organism evidence="3 4">
    <name type="scientific">Pontibacter silvestris</name>
    <dbReference type="NCBI Taxonomy" id="2305183"/>
    <lineage>
        <taxon>Bacteria</taxon>
        <taxon>Pseudomonadati</taxon>
        <taxon>Bacteroidota</taxon>
        <taxon>Cytophagia</taxon>
        <taxon>Cytophagales</taxon>
        <taxon>Hymenobacteraceae</taxon>
        <taxon>Pontibacter</taxon>
    </lineage>
</organism>
<dbReference type="InterPro" id="IPR036388">
    <property type="entry name" value="WH-like_DNA-bd_sf"/>
</dbReference>
<reference evidence="4" key="1">
    <citation type="journal article" date="2019" name="Int. J. Syst. Evol. Microbiol.">
        <title>The Global Catalogue of Microorganisms (GCM) 10K type strain sequencing project: providing services to taxonomists for standard genome sequencing and annotation.</title>
        <authorList>
            <consortium name="The Broad Institute Genomics Platform"/>
            <consortium name="The Broad Institute Genome Sequencing Center for Infectious Disease"/>
            <person name="Wu L."/>
            <person name="Ma J."/>
        </authorList>
    </citation>
    <scope>NUCLEOTIDE SEQUENCE [LARGE SCALE GENOMIC DNA]</scope>
    <source>
        <strain evidence="4">JCM 16545</strain>
    </source>
</reference>
<dbReference type="InterPro" id="IPR000525">
    <property type="entry name" value="Initiator_Rep_WH1"/>
</dbReference>